<evidence type="ECO:0000313" key="1">
    <source>
        <dbReference type="EMBL" id="QHU15140.1"/>
    </source>
</evidence>
<proteinExistence type="predicted"/>
<accession>A0A6C0KEM7</accession>
<dbReference type="AlphaFoldDB" id="A0A6C0KEM7"/>
<sequence length="110" mass="13346">MSEIILPEEIVEYIILFTVDRRGYNIIKFNERKRLNWMNMNRIVNEIHYFNQMDVSVCWLKPSIRQLRNVKKFKESLKEGNARVTYHTGCYSSSHFESKKVIDYYAFKIE</sequence>
<organism evidence="1">
    <name type="scientific">viral metagenome</name>
    <dbReference type="NCBI Taxonomy" id="1070528"/>
    <lineage>
        <taxon>unclassified sequences</taxon>
        <taxon>metagenomes</taxon>
        <taxon>organismal metagenomes</taxon>
    </lineage>
</organism>
<protein>
    <submittedName>
        <fullName evidence="1">Uncharacterized protein</fullName>
    </submittedName>
</protein>
<reference evidence="1" key="1">
    <citation type="journal article" date="2020" name="Nature">
        <title>Giant virus diversity and host interactions through global metagenomics.</title>
        <authorList>
            <person name="Schulz F."/>
            <person name="Roux S."/>
            <person name="Paez-Espino D."/>
            <person name="Jungbluth S."/>
            <person name="Walsh D.A."/>
            <person name="Denef V.J."/>
            <person name="McMahon K.D."/>
            <person name="Konstantinidis K.T."/>
            <person name="Eloe-Fadrosh E.A."/>
            <person name="Kyrpides N.C."/>
            <person name="Woyke T."/>
        </authorList>
    </citation>
    <scope>NUCLEOTIDE SEQUENCE</scope>
    <source>
        <strain evidence="1">GVMAG-S-1102244-55</strain>
    </source>
</reference>
<name>A0A6C0KEM7_9ZZZZ</name>
<dbReference type="EMBL" id="MN740850">
    <property type="protein sequence ID" value="QHU15140.1"/>
    <property type="molecule type" value="Genomic_DNA"/>
</dbReference>